<feature type="domain" description="Mechanosensitive ion channel MscS" evidence="9">
    <location>
        <begin position="161"/>
        <end position="227"/>
    </location>
</feature>
<keyword evidence="11" id="KW-1185">Reference proteome</keyword>
<dbReference type="InterPro" id="IPR011066">
    <property type="entry name" value="MscS_channel_C_sf"/>
</dbReference>
<organism evidence="10 11">
    <name type="scientific">Luteimonas aestuarii</name>
    <dbReference type="NCBI Taxonomy" id="453837"/>
    <lineage>
        <taxon>Bacteria</taxon>
        <taxon>Pseudomonadati</taxon>
        <taxon>Pseudomonadota</taxon>
        <taxon>Gammaproteobacteria</taxon>
        <taxon>Lysobacterales</taxon>
        <taxon>Lysobacteraceae</taxon>
        <taxon>Luteimonas</taxon>
    </lineage>
</organism>
<accession>A0A4V3AM42</accession>
<evidence type="ECO:0000313" key="10">
    <source>
        <dbReference type="EMBL" id="TDK21541.1"/>
    </source>
</evidence>
<dbReference type="Gene3D" id="3.30.70.100">
    <property type="match status" value="1"/>
</dbReference>
<evidence type="ECO:0000256" key="4">
    <source>
        <dbReference type="ARBA" id="ARBA00022692"/>
    </source>
</evidence>
<dbReference type="GO" id="GO:0008381">
    <property type="term" value="F:mechanosensitive monoatomic ion channel activity"/>
    <property type="evidence" value="ECO:0007669"/>
    <property type="project" value="InterPro"/>
</dbReference>
<keyword evidence="6 7" id="KW-0472">Membrane</keyword>
<evidence type="ECO:0000256" key="7">
    <source>
        <dbReference type="RuleBase" id="RU369025"/>
    </source>
</evidence>
<evidence type="ECO:0000256" key="6">
    <source>
        <dbReference type="ARBA" id="ARBA00023136"/>
    </source>
</evidence>
<dbReference type="SUPFAM" id="SSF50182">
    <property type="entry name" value="Sm-like ribonucleoproteins"/>
    <property type="match status" value="1"/>
</dbReference>
<dbReference type="InterPro" id="IPR023408">
    <property type="entry name" value="MscS_beta-dom_sf"/>
</dbReference>
<proteinExistence type="inferred from homology"/>
<dbReference type="SUPFAM" id="SSF82861">
    <property type="entry name" value="Mechanosensitive channel protein MscS (YggB), transmembrane region"/>
    <property type="match status" value="1"/>
</dbReference>
<dbReference type="Pfam" id="PF00924">
    <property type="entry name" value="MS_channel_2nd"/>
    <property type="match status" value="1"/>
</dbReference>
<protein>
    <recommendedName>
        <fullName evidence="7">Small-conductance mechanosensitive channel</fullName>
    </recommendedName>
</protein>
<keyword evidence="7" id="KW-0406">Ion transport</keyword>
<dbReference type="Proteomes" id="UP000294796">
    <property type="component" value="Unassembled WGS sequence"/>
</dbReference>
<feature type="transmembrane region" description="Helical" evidence="7">
    <location>
        <begin position="71"/>
        <end position="96"/>
    </location>
</feature>
<keyword evidence="8" id="KW-0732">Signal</keyword>
<evidence type="ECO:0000256" key="1">
    <source>
        <dbReference type="ARBA" id="ARBA00004651"/>
    </source>
</evidence>
<dbReference type="AlphaFoldDB" id="A0A4V3AM42"/>
<dbReference type="Gene3D" id="2.30.30.60">
    <property type="match status" value="1"/>
</dbReference>
<dbReference type="GO" id="GO:0005886">
    <property type="term" value="C:plasma membrane"/>
    <property type="evidence" value="ECO:0007669"/>
    <property type="project" value="UniProtKB-SubCell"/>
</dbReference>
<evidence type="ECO:0000313" key="11">
    <source>
        <dbReference type="Proteomes" id="UP000294796"/>
    </source>
</evidence>
<sequence>MPNPPMPIVLLRSIAILCAMACLFAAPAGWAKELQDATPAAVATTEAPEVVDVGRQFDTTLDRVRAKLVELVAFSPLLLVAILIVLATSWISGFVARRLHWLRLRTHNPYMDGLIRMIVRSLIVVLGVVLALDLLGATAAVGAVLGSAGVVGLVIGFAFRDIAENYIASVLLSLRKPFNPRDHVRIDAHEGRVVALTSRATLLMTMDGNELRLPNALVFKAVILNFTTNPRRRFEFRISIDASQSIRVSHALALSQIASVEGVLADPGPSWSVAEFTPNGIVLQFFGWVDQRASDMGKVRTEAIRRVKAEFTRAGIEQPRTVQHVRVTRDQPAGADIGATAPEPVHVADADTSVNRDIDEQLAQAQEQMDDGRNLLKPGPTPP</sequence>
<dbReference type="PANTHER" id="PTHR30221:SF1">
    <property type="entry name" value="SMALL-CONDUCTANCE MECHANOSENSITIVE CHANNEL"/>
    <property type="match status" value="1"/>
</dbReference>
<dbReference type="OrthoDB" id="9793781at2"/>
<comment type="function">
    <text evidence="7">Mechanosensitive channel that participates in the regulation of osmotic pressure changes within the cell, opening in response to stretch forces in the membrane lipid bilayer, without the need for other proteins. Contributes to normal resistance to hypoosmotic shock. Forms an ion channel of 1.0 nanosiemens conductance with a slight preference for anions.</text>
</comment>
<evidence type="ECO:0000256" key="3">
    <source>
        <dbReference type="ARBA" id="ARBA00022475"/>
    </source>
</evidence>
<dbReference type="Gene3D" id="1.10.287.1260">
    <property type="match status" value="1"/>
</dbReference>
<comment type="caution">
    <text evidence="7">Lacks conserved residue(s) required for the propagation of feature annotation.</text>
</comment>
<evidence type="ECO:0000256" key="8">
    <source>
        <dbReference type="SAM" id="SignalP"/>
    </source>
</evidence>
<keyword evidence="7" id="KW-0813">Transport</keyword>
<keyword evidence="7" id="KW-0407">Ion channel</keyword>
<name>A0A4V3AM42_9GAMM</name>
<keyword evidence="3" id="KW-1003">Cell membrane</keyword>
<feature type="transmembrane region" description="Helical" evidence="7">
    <location>
        <begin position="141"/>
        <end position="159"/>
    </location>
</feature>
<evidence type="ECO:0000256" key="5">
    <source>
        <dbReference type="ARBA" id="ARBA00022989"/>
    </source>
</evidence>
<dbReference type="PANTHER" id="PTHR30221">
    <property type="entry name" value="SMALL-CONDUCTANCE MECHANOSENSITIVE CHANNEL"/>
    <property type="match status" value="1"/>
</dbReference>
<keyword evidence="4 7" id="KW-0812">Transmembrane</keyword>
<feature type="transmembrane region" description="Helical" evidence="7">
    <location>
        <begin position="117"/>
        <end position="135"/>
    </location>
</feature>
<evidence type="ECO:0000259" key="9">
    <source>
        <dbReference type="Pfam" id="PF00924"/>
    </source>
</evidence>
<dbReference type="InterPro" id="IPR010920">
    <property type="entry name" value="LSM_dom_sf"/>
</dbReference>
<feature type="signal peptide" evidence="8">
    <location>
        <begin position="1"/>
        <end position="31"/>
    </location>
</feature>
<feature type="chain" id="PRO_5020561430" description="Small-conductance mechanosensitive channel" evidence="8">
    <location>
        <begin position="32"/>
        <end position="383"/>
    </location>
</feature>
<comment type="similarity">
    <text evidence="2 7">Belongs to the MscS (TC 1.A.23) family.</text>
</comment>
<dbReference type="InterPro" id="IPR006685">
    <property type="entry name" value="MscS_channel_2nd"/>
</dbReference>
<gene>
    <name evidence="10" type="ORF">E2F46_15010</name>
</gene>
<keyword evidence="7" id="KW-0997">Cell inner membrane</keyword>
<dbReference type="InterPro" id="IPR045275">
    <property type="entry name" value="MscS_archaea/bacteria_type"/>
</dbReference>
<comment type="subunit">
    <text evidence="7">Homoheptamer.</text>
</comment>
<dbReference type="SUPFAM" id="SSF82689">
    <property type="entry name" value="Mechanosensitive channel protein MscS (YggB), C-terminal domain"/>
    <property type="match status" value="1"/>
</dbReference>
<keyword evidence="5 7" id="KW-1133">Transmembrane helix</keyword>
<dbReference type="EMBL" id="SMTF01000016">
    <property type="protein sequence ID" value="TDK21541.1"/>
    <property type="molecule type" value="Genomic_DNA"/>
</dbReference>
<comment type="caution">
    <text evidence="10">The sequence shown here is derived from an EMBL/GenBank/DDBJ whole genome shotgun (WGS) entry which is preliminary data.</text>
</comment>
<evidence type="ECO:0000256" key="2">
    <source>
        <dbReference type="ARBA" id="ARBA00008017"/>
    </source>
</evidence>
<dbReference type="InterPro" id="IPR011014">
    <property type="entry name" value="MscS_channel_TM-2"/>
</dbReference>
<reference evidence="10 11" key="1">
    <citation type="submission" date="2019-03" db="EMBL/GenBank/DDBJ databases">
        <title>Luteimonas zhaokaii sp.nov., isolated from the rectal contents of Plateau pika in Yushu, Qinghai Province, China.</title>
        <authorList>
            <person name="Zhang G."/>
        </authorList>
    </citation>
    <scope>NUCLEOTIDE SEQUENCE [LARGE SCALE GENOMIC DNA]</scope>
    <source>
        <strain evidence="10 11">B9</strain>
    </source>
</reference>
<comment type="subcellular location">
    <subcellularLocation>
        <location evidence="7">Cell inner membrane</location>
        <topology evidence="7">Multi-pass membrane protein</topology>
    </subcellularLocation>
    <subcellularLocation>
        <location evidence="1">Cell membrane</location>
        <topology evidence="1">Multi-pass membrane protein</topology>
    </subcellularLocation>
</comment>